<feature type="compositionally biased region" description="Polar residues" evidence="1">
    <location>
        <begin position="547"/>
        <end position="558"/>
    </location>
</feature>
<dbReference type="GO" id="GO:0051082">
    <property type="term" value="F:unfolded protein binding"/>
    <property type="evidence" value="ECO:0007669"/>
    <property type="project" value="TreeGrafter"/>
</dbReference>
<feature type="region of interest" description="Disordered" evidence="1">
    <location>
        <begin position="546"/>
        <end position="566"/>
    </location>
</feature>
<protein>
    <recommendedName>
        <fullName evidence="2">GBF-interacting protein 1 N-terminal domain-containing protein</fullName>
    </recommendedName>
</protein>
<feature type="region of interest" description="Disordered" evidence="1">
    <location>
        <begin position="368"/>
        <end position="437"/>
    </location>
</feature>
<evidence type="ECO:0000259" key="2">
    <source>
        <dbReference type="Pfam" id="PF06972"/>
    </source>
</evidence>
<feature type="compositionally biased region" description="Polar residues" evidence="1">
    <location>
        <begin position="121"/>
        <end position="162"/>
    </location>
</feature>
<reference evidence="3" key="1">
    <citation type="submission" date="2015-03" db="EMBL/GenBank/DDBJ databases">
        <title>A transcriptome of Araucaria cunninghamii, an australian fine timber species.</title>
        <authorList>
            <person name="Jing Yi C.J.Y."/>
            <person name="Yin San L.Y.S."/>
            <person name="Abdul Karim S.S."/>
            <person name="Wan Azmi N.N."/>
            <person name="Hercus R.R."/>
            <person name="Croft L.L."/>
        </authorList>
    </citation>
    <scope>NUCLEOTIDE SEQUENCE</scope>
    <source>
        <strain evidence="3">MI0301</strain>
        <tissue evidence="3">Leaf</tissue>
    </source>
</reference>
<organism evidence="3">
    <name type="scientific">Araucaria cunninghamii</name>
    <name type="common">Hoop pine</name>
    <name type="synonym">Moreton Bay pine</name>
    <dbReference type="NCBI Taxonomy" id="56994"/>
    <lineage>
        <taxon>Eukaryota</taxon>
        <taxon>Viridiplantae</taxon>
        <taxon>Streptophyta</taxon>
        <taxon>Embryophyta</taxon>
        <taxon>Tracheophyta</taxon>
        <taxon>Spermatophyta</taxon>
        <taxon>Pinopsida</taxon>
        <taxon>Pinidae</taxon>
        <taxon>Conifers II</taxon>
        <taxon>Araucariales</taxon>
        <taxon>Araucariaceae</taxon>
        <taxon>Araucaria</taxon>
    </lineage>
</organism>
<dbReference type="InterPro" id="IPR044277">
    <property type="entry name" value="GIP1"/>
</dbReference>
<feature type="compositionally biased region" description="Polar residues" evidence="1">
    <location>
        <begin position="907"/>
        <end position="929"/>
    </location>
</feature>
<feature type="compositionally biased region" description="Polar residues" evidence="1">
    <location>
        <begin position="290"/>
        <end position="300"/>
    </location>
</feature>
<feature type="region of interest" description="Disordered" evidence="1">
    <location>
        <begin position="900"/>
        <end position="929"/>
    </location>
</feature>
<feature type="region of interest" description="Disordered" evidence="1">
    <location>
        <begin position="486"/>
        <end position="533"/>
    </location>
</feature>
<feature type="compositionally biased region" description="Gly residues" evidence="1">
    <location>
        <begin position="84"/>
        <end position="99"/>
    </location>
</feature>
<sequence>MKGAMKSEVRKTVEGIKEIVKGKGYSDSEIIAMLEDCNMDPNETAQKLLSQDPFHEVKRKRDKKKENTSVQNSVDARARSGNQSRGGRGGSLTGRGAGRGSYRPVLHDSDGGRSSDARENGTYNLTNKNTTPAALSSTNQNVQAKASVSGTSTLPVSANGTPTGIDGSIGSTCTLKEEQIAAPVHTTMADIVKSSGTSLLLVQPEVKSVAPSLAVQGQPAPKFQQTIALTPISASGISSSSPDPVYVPSHDARVPGAVGTIRRVVGTVGAQRVTDVPPTLSAPSSVIEPLQSSQSSQDDVANSDAKLSGNNNSDSAVVNPLSSENHQSKTLTSDADRIYEPRSQAGMSVAPGAPLNNPPLVVKQYSNRPQQQSFGPQKAIGPNMEWKRKPPNQNAASSSSGVVNSSTGSTGSISAPELNRTSVPSSESVNPDDASSKLQEKLERLNVRSDQHLIIPEHLQVPEAACLGLSFGSFGAFVGNSSMEFGKGGSDKGSSPLSDDSQKSQESNEEPSSRISDQSSESPVEHQEQASSGTLENLASSIDVRDSLSQNSVSQTEPSKQDPVVQLDPQYSIVETSPSYASVGLVPQIISNQYHSYEPALTGPHDASREPSLMMQQSFDPSTSSYSPFFRPGVDGDARFSQFAGTTAVSKYNGNATLLSGSNVSASQETGTSVGVASAGPTAQGSQMAGIAQTNMSFPHQQMQLVQPGGVHLSPFPPTYFTYPPHYFSPLYISPPTLNNFASNIGYPQPSTGSNYPVPSANSFPSPAVKYSLSQFKPMTAGGNSSQTGFPIGYAGYSASPSGFSASPAVSGGNRAGFEENKETNLYIPSQQVDGSAFWFRTPQNLASMQSSSYYSLSAQGQNVAFAPGQSGHAAYAGLYHPAQSAVAQNSPQLLQQSETLGGAAGGSNSQTGGYQQSQPGQLNWSNNY</sequence>
<proteinExistence type="predicted"/>
<dbReference type="PANTHER" id="PTHR46775">
    <property type="entry name" value="FLOCCULATION PROTEIN (DUF1296)"/>
    <property type="match status" value="1"/>
</dbReference>
<feature type="compositionally biased region" description="Polar residues" evidence="1">
    <location>
        <begin position="513"/>
        <end position="522"/>
    </location>
</feature>
<accession>A0A0D6R1Q8</accession>
<feature type="compositionally biased region" description="Basic and acidic residues" evidence="1">
    <location>
        <begin position="105"/>
        <end position="119"/>
    </location>
</feature>
<feature type="domain" description="GBF-interacting protein 1 N-terminal" evidence="2">
    <location>
        <begin position="7"/>
        <end position="66"/>
    </location>
</feature>
<name>A0A0D6R1Q8_ARACU</name>
<feature type="region of interest" description="Disordered" evidence="1">
    <location>
        <begin position="274"/>
        <end position="336"/>
    </location>
</feature>
<evidence type="ECO:0000256" key="1">
    <source>
        <dbReference type="SAM" id="MobiDB-lite"/>
    </source>
</evidence>
<dbReference type="AlphaFoldDB" id="A0A0D6R1Q8"/>
<dbReference type="EMBL" id="GCKF01036818">
    <property type="protein sequence ID" value="JAG96626.1"/>
    <property type="molecule type" value="Transcribed_RNA"/>
</dbReference>
<dbReference type="InterPro" id="IPR009060">
    <property type="entry name" value="UBA-like_sf"/>
</dbReference>
<evidence type="ECO:0000313" key="3">
    <source>
        <dbReference type="EMBL" id="JAG96626.1"/>
    </source>
</evidence>
<feature type="compositionally biased region" description="Polar residues" evidence="1">
    <location>
        <begin position="308"/>
        <end position="333"/>
    </location>
</feature>
<dbReference type="PANTHER" id="PTHR46775:SF1">
    <property type="entry name" value="FLOCCULATION PROTEIN (DUF1296)"/>
    <property type="match status" value="1"/>
</dbReference>
<dbReference type="Pfam" id="PF06972">
    <property type="entry name" value="GIP1_N"/>
    <property type="match status" value="1"/>
</dbReference>
<dbReference type="SUPFAM" id="SSF46934">
    <property type="entry name" value="UBA-like"/>
    <property type="match status" value="1"/>
</dbReference>
<feature type="region of interest" description="Disordered" evidence="1">
    <location>
        <begin position="42"/>
        <end position="163"/>
    </location>
</feature>
<feature type="compositionally biased region" description="Low complexity" evidence="1">
    <location>
        <begin position="394"/>
        <end position="412"/>
    </location>
</feature>
<feature type="compositionally biased region" description="Polar residues" evidence="1">
    <location>
        <begin position="419"/>
        <end position="429"/>
    </location>
</feature>
<dbReference type="InterPro" id="IPR009719">
    <property type="entry name" value="GIP1_N"/>
</dbReference>